<dbReference type="Proteomes" id="UP000275267">
    <property type="component" value="Unassembled WGS sequence"/>
</dbReference>
<dbReference type="OrthoDB" id="688025at2759"/>
<comment type="caution">
    <text evidence="2">The sequence shown here is derived from an EMBL/GenBank/DDBJ whole genome shotgun (WGS) entry which is preliminary data.</text>
</comment>
<gene>
    <name evidence="2" type="ORF">C2845_PM16G10260</name>
</gene>
<proteinExistence type="predicted"/>
<protein>
    <submittedName>
        <fullName evidence="2">Uncharacterized protein</fullName>
    </submittedName>
</protein>
<dbReference type="EMBL" id="PQIB02000015">
    <property type="protein sequence ID" value="RLM64796.1"/>
    <property type="molecule type" value="Genomic_DNA"/>
</dbReference>
<accession>A0A3L6PVU6</accession>
<name>A0A3L6PVU6_PANMI</name>
<keyword evidence="3" id="KW-1185">Reference proteome</keyword>
<feature type="region of interest" description="Disordered" evidence="1">
    <location>
        <begin position="73"/>
        <end position="92"/>
    </location>
</feature>
<dbReference type="AlphaFoldDB" id="A0A3L6PVU6"/>
<sequence length="133" mass="14847">MPSSRPNEPANGPSKHPIHKACQRSIRLDSCARWPLLAVVDGWAQTRAAFIVLYGGGKERRHRPSWLAGIVQRGRRRKEAATASPPQRSWRGVSDRGLSLVRYADGDCDESVSPAELLWLPSPSSTRRCARHR</sequence>
<organism evidence="2 3">
    <name type="scientific">Panicum miliaceum</name>
    <name type="common">Proso millet</name>
    <name type="synonym">Broomcorn millet</name>
    <dbReference type="NCBI Taxonomy" id="4540"/>
    <lineage>
        <taxon>Eukaryota</taxon>
        <taxon>Viridiplantae</taxon>
        <taxon>Streptophyta</taxon>
        <taxon>Embryophyta</taxon>
        <taxon>Tracheophyta</taxon>
        <taxon>Spermatophyta</taxon>
        <taxon>Magnoliopsida</taxon>
        <taxon>Liliopsida</taxon>
        <taxon>Poales</taxon>
        <taxon>Poaceae</taxon>
        <taxon>PACMAD clade</taxon>
        <taxon>Panicoideae</taxon>
        <taxon>Panicodae</taxon>
        <taxon>Paniceae</taxon>
        <taxon>Panicinae</taxon>
        <taxon>Panicum</taxon>
        <taxon>Panicum sect. Panicum</taxon>
    </lineage>
</organism>
<reference evidence="3" key="1">
    <citation type="journal article" date="2019" name="Nat. Commun.">
        <title>The genome of broomcorn millet.</title>
        <authorList>
            <person name="Zou C."/>
            <person name="Miki D."/>
            <person name="Li D."/>
            <person name="Tang Q."/>
            <person name="Xiao L."/>
            <person name="Rajput S."/>
            <person name="Deng P."/>
            <person name="Jia W."/>
            <person name="Huang R."/>
            <person name="Zhang M."/>
            <person name="Sun Y."/>
            <person name="Hu J."/>
            <person name="Fu X."/>
            <person name="Schnable P.S."/>
            <person name="Li F."/>
            <person name="Zhang H."/>
            <person name="Feng B."/>
            <person name="Zhu X."/>
            <person name="Liu R."/>
            <person name="Schnable J.C."/>
            <person name="Zhu J.-K."/>
            <person name="Zhang H."/>
        </authorList>
    </citation>
    <scope>NUCLEOTIDE SEQUENCE [LARGE SCALE GENOMIC DNA]</scope>
</reference>
<evidence type="ECO:0000313" key="3">
    <source>
        <dbReference type="Proteomes" id="UP000275267"/>
    </source>
</evidence>
<evidence type="ECO:0000313" key="2">
    <source>
        <dbReference type="EMBL" id="RLM64796.1"/>
    </source>
</evidence>
<evidence type="ECO:0000256" key="1">
    <source>
        <dbReference type="SAM" id="MobiDB-lite"/>
    </source>
</evidence>